<evidence type="ECO:0000313" key="2">
    <source>
        <dbReference type="EMBL" id="MCW3804874.1"/>
    </source>
</evidence>
<dbReference type="InterPro" id="IPR036063">
    <property type="entry name" value="Smr_dom_sf"/>
</dbReference>
<feature type="domain" description="Smr" evidence="1">
    <location>
        <begin position="252"/>
        <end position="330"/>
    </location>
</feature>
<name>A0AAE3MC58_9BACT</name>
<evidence type="ECO:0000259" key="1">
    <source>
        <dbReference type="PROSITE" id="PS50828"/>
    </source>
</evidence>
<dbReference type="RefSeq" id="WP_301198096.1">
    <property type="nucleotide sequence ID" value="NZ_JAPDPI010000006.1"/>
</dbReference>
<dbReference type="InterPro" id="IPR018598">
    <property type="entry name" value="DUF2027"/>
</dbReference>
<dbReference type="Proteomes" id="UP001207408">
    <property type="component" value="Unassembled WGS sequence"/>
</dbReference>
<accession>A0AAE3MC58</accession>
<dbReference type="InterPro" id="IPR036781">
    <property type="entry name" value="Smr_assoc-like_sf"/>
</dbReference>
<dbReference type="EMBL" id="JAPDPI010000006">
    <property type="protein sequence ID" value="MCW3804874.1"/>
    <property type="molecule type" value="Genomic_DNA"/>
</dbReference>
<sequence>MGLNIGDKVRFLNEVGGGVVSRVEGGKMVYVLDEDGFEVPALISDVVLVEKKIRDTEIIANEQDVENYHYEEEDEEGDPKFLVAFVRGKEAQGDVSMFLVNDSNFFAMYTLGEVTENGVKYKFSGQIEPNTKIELGGESISQIDGVKFVVQLLLFRKKVDYSYYNPVTKEFKVVGAKLLKDGGFVDNDYFEDRANLVYIVKGKLQEKIDELSGKEFHEVIKEKEVKPKKASVKRRDDKEMLEIDLHIDELLDDTRGMSNKEILGFQMERFHKVMEENKKNKNKKIVFIHGVGNGVLKNEIRKSLDRKYKWHSYQDASFKEYGFGATMVVI</sequence>
<keyword evidence="3" id="KW-1185">Reference proteome</keyword>
<dbReference type="SUPFAM" id="SSF158949">
    <property type="entry name" value="Smr-associated domain-like"/>
    <property type="match status" value="1"/>
</dbReference>
<dbReference type="InterPro" id="IPR002625">
    <property type="entry name" value="Smr_dom"/>
</dbReference>
<reference evidence="2" key="1">
    <citation type="submission" date="2022-10" db="EMBL/GenBank/DDBJ databases">
        <authorList>
            <person name="Yu W.X."/>
        </authorList>
    </citation>
    <scope>NUCLEOTIDE SEQUENCE</scope>
    <source>
        <strain evidence="2">D04</strain>
    </source>
</reference>
<dbReference type="Gene3D" id="3.30.1370.110">
    <property type="match status" value="1"/>
</dbReference>
<dbReference type="PROSITE" id="PS50828">
    <property type="entry name" value="SMR"/>
    <property type="match status" value="1"/>
</dbReference>
<protein>
    <submittedName>
        <fullName evidence="2">DUF2027 domain-containing protein</fullName>
    </submittedName>
</protein>
<dbReference type="Gene3D" id="2.60.40.1600">
    <property type="entry name" value="Smr-associated-like"/>
    <property type="match status" value="1"/>
</dbReference>
<organism evidence="2 3">
    <name type="scientific">Plebeiibacterium marinum</name>
    <dbReference type="NCBI Taxonomy" id="2992111"/>
    <lineage>
        <taxon>Bacteria</taxon>
        <taxon>Pseudomonadati</taxon>
        <taxon>Bacteroidota</taxon>
        <taxon>Bacteroidia</taxon>
        <taxon>Marinilabiliales</taxon>
        <taxon>Marinilabiliaceae</taxon>
        <taxon>Plebeiibacterium</taxon>
    </lineage>
</organism>
<dbReference type="AlphaFoldDB" id="A0AAE3MC58"/>
<comment type="caution">
    <text evidence="2">The sequence shown here is derived from an EMBL/GenBank/DDBJ whole genome shotgun (WGS) entry which is preliminary data.</text>
</comment>
<gene>
    <name evidence="2" type="ORF">OM074_04500</name>
</gene>
<dbReference type="Pfam" id="PF01713">
    <property type="entry name" value="Smr"/>
    <property type="match status" value="1"/>
</dbReference>
<proteinExistence type="predicted"/>
<dbReference type="Pfam" id="PF09640">
    <property type="entry name" value="DUF2027"/>
    <property type="match status" value="1"/>
</dbReference>
<evidence type="ECO:0000313" key="3">
    <source>
        <dbReference type="Proteomes" id="UP001207408"/>
    </source>
</evidence>